<name>A0AAV6LNQ1_9ERIC</name>
<sequence>MTIPILRDFFAKAVKDTTLKDEKDLARVLCLLLIGTLFFPNTQARVSWAYLDFIEPLENSTLYNWSSFITEEVIYELNLRGSSNPTKVGGCVMGLMYWLCEHVRLINQGDPHNIPRFIKWRLGDLSKELRTINLDSLKPLMVISSELEPNDDEEELFRFPADPKQNTDEKTQ</sequence>
<gene>
    <name evidence="2" type="ORF">RHGRI_001790</name>
</gene>
<comment type="caution">
    <text evidence="2">The sequence shown here is derived from an EMBL/GenBank/DDBJ whole genome shotgun (WGS) entry which is preliminary data.</text>
</comment>
<evidence type="ECO:0000313" key="2">
    <source>
        <dbReference type="EMBL" id="KAG5565979.1"/>
    </source>
</evidence>
<reference evidence="2" key="1">
    <citation type="submission" date="2020-08" db="EMBL/GenBank/DDBJ databases">
        <title>Plant Genome Project.</title>
        <authorList>
            <person name="Zhang R.-G."/>
        </authorList>
    </citation>
    <scope>NUCLEOTIDE SEQUENCE</scope>
    <source>
        <strain evidence="2">WSP0</strain>
        <tissue evidence="2">Leaf</tissue>
    </source>
</reference>
<accession>A0AAV6LNQ1</accession>
<feature type="region of interest" description="Disordered" evidence="1">
    <location>
        <begin position="149"/>
        <end position="172"/>
    </location>
</feature>
<organism evidence="2 3">
    <name type="scientific">Rhododendron griersonianum</name>
    <dbReference type="NCBI Taxonomy" id="479676"/>
    <lineage>
        <taxon>Eukaryota</taxon>
        <taxon>Viridiplantae</taxon>
        <taxon>Streptophyta</taxon>
        <taxon>Embryophyta</taxon>
        <taxon>Tracheophyta</taxon>
        <taxon>Spermatophyta</taxon>
        <taxon>Magnoliopsida</taxon>
        <taxon>eudicotyledons</taxon>
        <taxon>Gunneridae</taxon>
        <taxon>Pentapetalae</taxon>
        <taxon>asterids</taxon>
        <taxon>Ericales</taxon>
        <taxon>Ericaceae</taxon>
        <taxon>Ericoideae</taxon>
        <taxon>Rhodoreae</taxon>
        <taxon>Rhododendron</taxon>
    </lineage>
</organism>
<keyword evidence="3" id="KW-1185">Reference proteome</keyword>
<evidence type="ECO:0008006" key="4">
    <source>
        <dbReference type="Google" id="ProtNLM"/>
    </source>
</evidence>
<evidence type="ECO:0000313" key="3">
    <source>
        <dbReference type="Proteomes" id="UP000823749"/>
    </source>
</evidence>
<evidence type="ECO:0000256" key="1">
    <source>
        <dbReference type="SAM" id="MobiDB-lite"/>
    </source>
</evidence>
<dbReference type="EMBL" id="JACTNZ010000001">
    <property type="protein sequence ID" value="KAG5565979.1"/>
    <property type="molecule type" value="Genomic_DNA"/>
</dbReference>
<dbReference type="Proteomes" id="UP000823749">
    <property type="component" value="Chromosome 1"/>
</dbReference>
<proteinExistence type="predicted"/>
<dbReference type="AlphaFoldDB" id="A0AAV6LNQ1"/>
<protein>
    <recommendedName>
        <fullName evidence="4">Aminotransferase-like plant mobile domain-containing protein</fullName>
    </recommendedName>
</protein>